<dbReference type="InterPro" id="IPR032675">
    <property type="entry name" value="LRR_dom_sf"/>
</dbReference>
<dbReference type="SUPFAM" id="SSF52058">
    <property type="entry name" value="L domain-like"/>
    <property type="match status" value="1"/>
</dbReference>
<keyword evidence="5" id="KW-1185">Reference proteome</keyword>
<dbReference type="InterPro" id="IPR013210">
    <property type="entry name" value="LRR_N_plant-typ"/>
</dbReference>
<evidence type="ECO:0000313" key="4">
    <source>
        <dbReference type="EMBL" id="KAK9804547.1"/>
    </source>
</evidence>
<dbReference type="AlphaFoldDB" id="A0AAW1P7G2"/>
<organism evidence="4 5">
    <name type="scientific">Symbiochloris irregularis</name>
    <dbReference type="NCBI Taxonomy" id="706552"/>
    <lineage>
        <taxon>Eukaryota</taxon>
        <taxon>Viridiplantae</taxon>
        <taxon>Chlorophyta</taxon>
        <taxon>core chlorophytes</taxon>
        <taxon>Trebouxiophyceae</taxon>
        <taxon>Trebouxiales</taxon>
        <taxon>Trebouxiaceae</taxon>
        <taxon>Symbiochloris</taxon>
    </lineage>
</organism>
<dbReference type="PANTHER" id="PTHR48010">
    <property type="entry name" value="OS05G0588300 PROTEIN"/>
    <property type="match status" value="1"/>
</dbReference>
<sequence length="211" mass="21932">MASAAAAVSDDLTALTALKAAISNFDTLSQQSAFYGWNDSSPCGQASKPWLGLTCDGSGRVTEMHLYELGPSPDYLTVQLTLPGELDRLTAVTYLDLGSAAVSGTLPATWGANGGFANVGYIGIVSSPLGGSLPSEWAASGRFPKLYQLAVQDCHLSGSLPSSWGSANALPKLRSLVLDGNQLTGSVPDSWQGREFTGRGLEITGNPAFMN</sequence>
<evidence type="ECO:0000256" key="1">
    <source>
        <dbReference type="ARBA" id="ARBA00004430"/>
    </source>
</evidence>
<proteinExistence type="predicted"/>
<evidence type="ECO:0000313" key="5">
    <source>
        <dbReference type="Proteomes" id="UP001465755"/>
    </source>
</evidence>
<gene>
    <name evidence="4" type="ORF">WJX73_007419</name>
</gene>
<dbReference type="Proteomes" id="UP001465755">
    <property type="component" value="Unassembled WGS sequence"/>
</dbReference>
<evidence type="ECO:0000256" key="2">
    <source>
        <dbReference type="ARBA" id="ARBA00022614"/>
    </source>
</evidence>
<dbReference type="Pfam" id="PF00560">
    <property type="entry name" value="LRR_1"/>
    <property type="match status" value="1"/>
</dbReference>
<comment type="subcellular location">
    <subcellularLocation>
        <location evidence="1">Cytoplasm</location>
        <location evidence="1">Cytoskeleton</location>
        <location evidence="1">Cilium axoneme</location>
    </subcellularLocation>
</comment>
<dbReference type="PANTHER" id="PTHR48010:SF58">
    <property type="entry name" value="RECEPTOR PROTEIN KINASE-LIKE PROTEIN ZAR1"/>
    <property type="match status" value="1"/>
</dbReference>
<feature type="domain" description="Leucine-rich repeat-containing N-terminal plant-type" evidence="3">
    <location>
        <begin position="9"/>
        <end position="56"/>
    </location>
</feature>
<dbReference type="Gene3D" id="3.80.10.10">
    <property type="entry name" value="Ribonuclease Inhibitor"/>
    <property type="match status" value="1"/>
</dbReference>
<protein>
    <recommendedName>
        <fullName evidence="3">Leucine-rich repeat-containing N-terminal plant-type domain-containing protein</fullName>
    </recommendedName>
</protein>
<dbReference type="GO" id="GO:0005930">
    <property type="term" value="C:axoneme"/>
    <property type="evidence" value="ECO:0007669"/>
    <property type="project" value="UniProtKB-SubCell"/>
</dbReference>
<accession>A0AAW1P7G2</accession>
<dbReference type="Pfam" id="PF08263">
    <property type="entry name" value="LRRNT_2"/>
    <property type="match status" value="1"/>
</dbReference>
<evidence type="ECO:0000259" key="3">
    <source>
        <dbReference type="Pfam" id="PF08263"/>
    </source>
</evidence>
<reference evidence="4 5" key="1">
    <citation type="journal article" date="2024" name="Nat. Commun.">
        <title>Phylogenomics reveals the evolutionary origins of lichenization in chlorophyte algae.</title>
        <authorList>
            <person name="Puginier C."/>
            <person name="Libourel C."/>
            <person name="Otte J."/>
            <person name="Skaloud P."/>
            <person name="Haon M."/>
            <person name="Grisel S."/>
            <person name="Petersen M."/>
            <person name="Berrin J.G."/>
            <person name="Delaux P.M."/>
            <person name="Dal Grande F."/>
            <person name="Keller J."/>
        </authorList>
    </citation>
    <scope>NUCLEOTIDE SEQUENCE [LARGE SCALE GENOMIC DNA]</scope>
    <source>
        <strain evidence="4 5">SAG 2036</strain>
    </source>
</reference>
<dbReference type="EMBL" id="JALJOQ010000050">
    <property type="protein sequence ID" value="KAK9804547.1"/>
    <property type="molecule type" value="Genomic_DNA"/>
</dbReference>
<dbReference type="InterPro" id="IPR050994">
    <property type="entry name" value="At_inactive_RLKs"/>
</dbReference>
<comment type="caution">
    <text evidence="4">The sequence shown here is derived from an EMBL/GenBank/DDBJ whole genome shotgun (WGS) entry which is preliminary data.</text>
</comment>
<name>A0AAW1P7G2_9CHLO</name>
<dbReference type="InterPro" id="IPR001611">
    <property type="entry name" value="Leu-rich_rpt"/>
</dbReference>
<keyword evidence="2" id="KW-0433">Leucine-rich repeat</keyword>